<gene>
    <name evidence="6" type="ORF">GALLR39Z86_11680</name>
</gene>
<dbReference type="Proteomes" id="UP001144313">
    <property type="component" value="Unassembled WGS sequence"/>
</dbReference>
<dbReference type="EMBL" id="BSDT01000001">
    <property type="protein sequence ID" value="GLI41318.1"/>
    <property type="molecule type" value="Genomic_DNA"/>
</dbReference>
<keyword evidence="1" id="KW-0678">Repressor</keyword>
<dbReference type="PANTHER" id="PTHR30204">
    <property type="entry name" value="REDOX-CYCLING DRUG-SENSING TRANSCRIPTIONAL ACTIVATOR SOXR"/>
    <property type="match status" value="1"/>
</dbReference>
<dbReference type="RefSeq" id="WP_270119002.1">
    <property type="nucleotide sequence ID" value="NZ_BAAAOL010000002.1"/>
</dbReference>
<name>A0A9W6G6U6_9ACTN</name>
<evidence type="ECO:0000313" key="7">
    <source>
        <dbReference type="Proteomes" id="UP001144313"/>
    </source>
</evidence>
<dbReference type="AlphaFoldDB" id="A0A9W6G6U6"/>
<dbReference type="SUPFAM" id="SSF46955">
    <property type="entry name" value="Putative DNA-binding domain"/>
    <property type="match status" value="1"/>
</dbReference>
<evidence type="ECO:0000256" key="2">
    <source>
        <dbReference type="ARBA" id="ARBA00023015"/>
    </source>
</evidence>
<evidence type="ECO:0000256" key="3">
    <source>
        <dbReference type="ARBA" id="ARBA00023125"/>
    </source>
</evidence>
<dbReference type="PROSITE" id="PS50937">
    <property type="entry name" value="HTH_MERR_2"/>
    <property type="match status" value="1"/>
</dbReference>
<evidence type="ECO:0000259" key="5">
    <source>
        <dbReference type="PROSITE" id="PS50937"/>
    </source>
</evidence>
<dbReference type="GO" id="GO:0003700">
    <property type="term" value="F:DNA-binding transcription factor activity"/>
    <property type="evidence" value="ECO:0007669"/>
    <property type="project" value="InterPro"/>
</dbReference>
<keyword evidence="2" id="KW-0805">Transcription regulation</keyword>
<proteinExistence type="predicted"/>
<keyword evidence="3" id="KW-0238">DNA-binding</keyword>
<accession>A0A9W6G6U6</accession>
<dbReference type="GO" id="GO:0003677">
    <property type="term" value="F:DNA binding"/>
    <property type="evidence" value="ECO:0007669"/>
    <property type="project" value="UniProtKB-KW"/>
</dbReference>
<keyword evidence="4" id="KW-0804">Transcription</keyword>
<dbReference type="InterPro" id="IPR047057">
    <property type="entry name" value="MerR_fam"/>
</dbReference>
<dbReference type="SMART" id="SM00422">
    <property type="entry name" value="HTH_MERR"/>
    <property type="match status" value="1"/>
</dbReference>
<sequence length="123" mass="13838">MRIGELERLTGVPRRLLRYYEEQGLLHPERDSSGYRVYTGEQVALVGRIRELLAAGLNTETIRGLLPCAPDAEPGFIPCSRSLEPLNANLMEMDAQIAALVHRRERLAGLKDATEARLERQRA</sequence>
<evidence type="ECO:0000256" key="1">
    <source>
        <dbReference type="ARBA" id="ARBA00022491"/>
    </source>
</evidence>
<evidence type="ECO:0000313" key="6">
    <source>
        <dbReference type="EMBL" id="GLI41318.1"/>
    </source>
</evidence>
<dbReference type="InterPro" id="IPR000551">
    <property type="entry name" value="MerR-type_HTH_dom"/>
</dbReference>
<evidence type="ECO:0000256" key="4">
    <source>
        <dbReference type="ARBA" id="ARBA00023163"/>
    </source>
</evidence>
<reference evidence="6" key="1">
    <citation type="submission" date="2022-12" db="EMBL/GenBank/DDBJ databases">
        <title>Reference genome sequencing for broad-spectrum identification of bacterial and archaeal isolates by mass spectrometry.</title>
        <authorList>
            <person name="Sekiguchi Y."/>
            <person name="Tourlousse D.M."/>
        </authorList>
    </citation>
    <scope>NUCLEOTIDE SEQUENCE</scope>
    <source>
        <strain evidence="6">LLR39Z86</strain>
    </source>
</reference>
<organism evidence="6 7">
    <name type="scientific">Glycomyces algeriensis</name>
    <dbReference type="NCBI Taxonomy" id="256037"/>
    <lineage>
        <taxon>Bacteria</taxon>
        <taxon>Bacillati</taxon>
        <taxon>Actinomycetota</taxon>
        <taxon>Actinomycetes</taxon>
        <taxon>Glycomycetales</taxon>
        <taxon>Glycomycetaceae</taxon>
        <taxon>Glycomyces</taxon>
    </lineage>
</organism>
<comment type="caution">
    <text evidence="6">The sequence shown here is derived from an EMBL/GenBank/DDBJ whole genome shotgun (WGS) entry which is preliminary data.</text>
</comment>
<protein>
    <submittedName>
        <fullName evidence="6">MerR family transcriptional regulator</fullName>
    </submittedName>
</protein>
<feature type="domain" description="HTH merR-type" evidence="5">
    <location>
        <begin position="1"/>
        <end position="68"/>
    </location>
</feature>
<keyword evidence="7" id="KW-1185">Reference proteome</keyword>
<dbReference type="CDD" id="cd01282">
    <property type="entry name" value="HTH_MerR-like_sg3"/>
    <property type="match status" value="1"/>
</dbReference>
<dbReference type="InterPro" id="IPR009061">
    <property type="entry name" value="DNA-bd_dom_put_sf"/>
</dbReference>
<dbReference type="Pfam" id="PF13411">
    <property type="entry name" value="MerR_1"/>
    <property type="match status" value="1"/>
</dbReference>
<dbReference type="PANTHER" id="PTHR30204:SF69">
    <property type="entry name" value="MERR-FAMILY TRANSCRIPTIONAL REGULATOR"/>
    <property type="match status" value="1"/>
</dbReference>
<dbReference type="Gene3D" id="1.10.1660.10">
    <property type="match status" value="1"/>
</dbReference>